<sequence length="749" mass="84007">MKVSMQEQIAFCVIAWFGFAHITPCDTLRPVMSSRGHAERSLVRLRGGGKQSSFQKAFTGMQDSVWDELLAENTGDTPLEEGFEDTRLFQKLSSFDPRLFNITDEDSSAGEGPRSVKAEYFQDRGQNASSPCLHTSWDGASWEGDVRVPQDCGDLWKALLHTRWGSRIVLDKGIWRLHDYGELMLGGGERGAGGQLEEEVGQGKEGSLSGLQVEGAGAGSTEINGCWNLEDRRRNVENSFRSLTFNYSDALEKQARILSHANTYCLDIMSGSWSFNDCEIRSYKSTCLRGSSSSSLRLQRCVIGGDDPGTSDRENSPAEMMQYVNEIRKRAENGVILKDTATAYLTDCEICFTGSYYGSAISCKENSSAVAFSCNFRENSAAIVMHDSCGIILTNCSFKNNDFAFWVWVDITGDSDADLRAVTPECKLVLRGSQIVGEVWVDGTRPKLLDVDDLNVTNSPLLSSNSSNNMSSTTENPTICYQEDDRPELEDDSEDRKIAELLKDAEALSLQGYSAEDFKKHLESNPTLRSDIEREEEERRHPFLPAAPLHNRYYAMRHGKSQANEQGLIVSDPLNGIRQWGLTEEGREQAKLSAIEFCRQVAQDKNTSVLILSSDFRRTIETAQELKVAMNDRRADLVVCKELRERYFGQLELGDHARYNQVWEMDALDGNHHSMGCEAAIEVRNRVMGLIERIEREHKGKLVFLVSHGDALQITQTAFAGLSVREHRTLPHLHPAQIRELLPRLRRRS</sequence>
<organism evidence="3">
    <name type="scientific">Guillardia theta</name>
    <name type="common">Cryptophyte</name>
    <name type="synonym">Cryptomonas phi</name>
    <dbReference type="NCBI Taxonomy" id="55529"/>
    <lineage>
        <taxon>Eukaryota</taxon>
        <taxon>Cryptophyceae</taxon>
        <taxon>Pyrenomonadales</taxon>
        <taxon>Geminigeraceae</taxon>
        <taxon>Guillardia</taxon>
    </lineage>
</organism>
<dbReference type="InterPro" id="IPR013078">
    <property type="entry name" value="His_Pase_superF_clade-1"/>
</dbReference>
<feature type="compositionally biased region" description="Low complexity" evidence="1">
    <location>
        <begin position="460"/>
        <end position="476"/>
    </location>
</feature>
<dbReference type="SUPFAM" id="SSF51126">
    <property type="entry name" value="Pectin lyase-like"/>
    <property type="match status" value="1"/>
</dbReference>
<dbReference type="SUPFAM" id="SSF53254">
    <property type="entry name" value="Phosphoglycerate mutase-like"/>
    <property type="match status" value="1"/>
</dbReference>
<dbReference type="PANTHER" id="PTHR47821:SF2">
    <property type="entry name" value="PHOSPHOGLYCERATE MUTASE FAMILY PROTEIN"/>
    <property type="match status" value="1"/>
</dbReference>
<reference evidence="3" key="1">
    <citation type="submission" date="2021-01" db="EMBL/GenBank/DDBJ databases">
        <authorList>
            <person name="Corre E."/>
            <person name="Pelletier E."/>
            <person name="Niang G."/>
            <person name="Scheremetjew M."/>
            <person name="Finn R."/>
            <person name="Kale V."/>
            <person name="Holt S."/>
            <person name="Cochrane G."/>
            <person name="Meng A."/>
            <person name="Brown T."/>
            <person name="Cohen L."/>
        </authorList>
    </citation>
    <scope>NUCLEOTIDE SEQUENCE</scope>
    <source>
        <strain evidence="3">CCMP 2712</strain>
    </source>
</reference>
<dbReference type="Pfam" id="PF00300">
    <property type="entry name" value="His_Phos_1"/>
    <property type="match status" value="1"/>
</dbReference>
<dbReference type="InterPro" id="IPR039448">
    <property type="entry name" value="Beta_helix"/>
</dbReference>
<evidence type="ECO:0000259" key="2">
    <source>
        <dbReference type="Pfam" id="PF13229"/>
    </source>
</evidence>
<protein>
    <recommendedName>
        <fullName evidence="2">Right handed beta helix domain-containing protein</fullName>
    </recommendedName>
</protein>
<feature type="region of interest" description="Disordered" evidence="1">
    <location>
        <begin position="460"/>
        <end position="493"/>
    </location>
</feature>
<dbReference type="PANTHER" id="PTHR47821">
    <property type="entry name" value="PHOSPHOGLYCERATE MUTASE FAMILY PROTEIN"/>
    <property type="match status" value="1"/>
</dbReference>
<dbReference type="EMBL" id="HBKN01031446">
    <property type="protein sequence ID" value="CAE2316317.1"/>
    <property type="molecule type" value="Transcribed_RNA"/>
</dbReference>
<dbReference type="Pfam" id="PF13229">
    <property type="entry name" value="Beta_helix"/>
    <property type="match status" value="1"/>
</dbReference>
<gene>
    <name evidence="3" type="ORF">GTHE00462_LOCUS24434</name>
</gene>
<name>A0A7S4NXZ8_GUITH</name>
<feature type="domain" description="Right handed beta helix" evidence="2">
    <location>
        <begin position="270"/>
        <end position="408"/>
    </location>
</feature>
<dbReference type="Gene3D" id="3.40.50.1240">
    <property type="entry name" value="Phosphoglycerate mutase-like"/>
    <property type="match status" value="1"/>
</dbReference>
<dbReference type="InterPro" id="IPR011050">
    <property type="entry name" value="Pectin_lyase_fold/virulence"/>
</dbReference>
<proteinExistence type="predicted"/>
<dbReference type="InterPro" id="IPR029033">
    <property type="entry name" value="His_PPase_superfam"/>
</dbReference>
<dbReference type="AlphaFoldDB" id="A0A7S4NXZ8"/>
<evidence type="ECO:0000313" key="3">
    <source>
        <dbReference type="EMBL" id="CAE2316317.1"/>
    </source>
</evidence>
<accession>A0A7S4NXZ8</accession>
<dbReference type="SMART" id="SM00855">
    <property type="entry name" value="PGAM"/>
    <property type="match status" value="1"/>
</dbReference>
<dbReference type="CDD" id="cd07067">
    <property type="entry name" value="HP_PGM_like"/>
    <property type="match status" value="1"/>
</dbReference>
<evidence type="ECO:0000256" key="1">
    <source>
        <dbReference type="SAM" id="MobiDB-lite"/>
    </source>
</evidence>